<dbReference type="EMBL" id="UIHC01000081">
    <property type="protein sequence ID" value="SUZ33856.1"/>
    <property type="molecule type" value="Genomic_DNA"/>
</dbReference>
<dbReference type="Pfam" id="PF12599">
    <property type="entry name" value="DUF3768"/>
    <property type="match status" value="1"/>
</dbReference>
<dbReference type="AlphaFoldDB" id="A0A3B0N1E7"/>
<evidence type="ECO:0000313" key="1">
    <source>
        <dbReference type="EMBL" id="SUZ33856.1"/>
    </source>
</evidence>
<protein>
    <recommendedName>
        <fullName evidence="3">DUF3768 domain-containing protein</fullName>
    </recommendedName>
</protein>
<dbReference type="RefSeq" id="WP_245964023.1">
    <property type="nucleotide sequence ID" value="NZ_UIHC01000081.1"/>
</dbReference>
<sequence>MPVFLTHILMSDTPDQFPAEREDVDAQTVAIRTLNDQLRTTLTGGRVVMTQGVNALADDTLAKVLRTVNTFDDFTPNNDPYGTHEFGMFEVDDARVMFKIDAYDANLEYGSPNPGDPEVTRRVMTILLASEY</sequence>
<organism evidence="1 2">
    <name type="scientific">Roseinatronobacter ekhonensis</name>
    <dbReference type="NCBI Taxonomy" id="254356"/>
    <lineage>
        <taxon>Bacteria</taxon>
        <taxon>Pseudomonadati</taxon>
        <taxon>Pseudomonadota</taxon>
        <taxon>Alphaproteobacteria</taxon>
        <taxon>Rhodobacterales</taxon>
        <taxon>Paracoccaceae</taxon>
        <taxon>Roseinatronobacter</taxon>
    </lineage>
</organism>
<dbReference type="Proteomes" id="UP000272908">
    <property type="component" value="Unassembled WGS sequence"/>
</dbReference>
<name>A0A3B0N1E7_9RHOB</name>
<evidence type="ECO:0000313" key="2">
    <source>
        <dbReference type="Proteomes" id="UP000272908"/>
    </source>
</evidence>
<evidence type="ECO:0008006" key="3">
    <source>
        <dbReference type="Google" id="ProtNLM"/>
    </source>
</evidence>
<proteinExistence type="predicted"/>
<dbReference type="InterPro" id="IPR022243">
    <property type="entry name" value="DUF3768"/>
</dbReference>
<keyword evidence="2" id="KW-1185">Reference proteome</keyword>
<gene>
    <name evidence="1" type="ORF">ROE7235_03631</name>
</gene>
<reference evidence="2" key="1">
    <citation type="submission" date="2018-08" db="EMBL/GenBank/DDBJ databases">
        <authorList>
            <person name="Rodrigo-Torres L."/>
            <person name="Arahal R. D."/>
            <person name="Lucena T."/>
        </authorList>
    </citation>
    <scope>NUCLEOTIDE SEQUENCE [LARGE SCALE GENOMIC DNA]</scope>
    <source>
        <strain evidence="2">CECT 7235</strain>
    </source>
</reference>
<accession>A0A3B0N1E7</accession>